<proteinExistence type="inferred from homology"/>
<dbReference type="Gene3D" id="2.40.50.100">
    <property type="match status" value="1"/>
</dbReference>
<dbReference type="InterPro" id="IPR011053">
    <property type="entry name" value="Single_hybrid_motif"/>
</dbReference>
<keyword evidence="10" id="KW-1015">Disulfide bond</keyword>
<keyword evidence="11 13" id="KW-0676">Redox-active center</keyword>
<dbReference type="EMBL" id="FXTY01000002">
    <property type="protein sequence ID" value="SMP13107.1"/>
    <property type="molecule type" value="Genomic_DNA"/>
</dbReference>
<dbReference type="Pfam" id="PF07992">
    <property type="entry name" value="Pyr_redox_2"/>
    <property type="match status" value="1"/>
</dbReference>
<comment type="similarity">
    <text evidence="2 13">Belongs to the class-I pyridine nucleotide-disulfide oxidoreductase family.</text>
</comment>
<dbReference type="InterPro" id="IPR001100">
    <property type="entry name" value="Pyr_nuc-diS_OxRdtase"/>
</dbReference>
<protein>
    <recommendedName>
        <fullName evidence="4 13">Dihydrolipoyl dehydrogenase</fullName>
        <ecNumber evidence="3 13">1.8.1.4</ecNumber>
    </recommendedName>
</protein>
<dbReference type="CDD" id="cd06849">
    <property type="entry name" value="lipoyl_domain"/>
    <property type="match status" value="1"/>
</dbReference>
<name>A0ABY1NM24_9RHOB</name>
<dbReference type="PRINTS" id="PR00411">
    <property type="entry name" value="PNDRDTASEI"/>
</dbReference>
<comment type="caution">
    <text evidence="15">The sequence shown here is derived from an EMBL/GenBank/DDBJ whole genome shotgun (WGS) entry which is preliminary data.</text>
</comment>
<dbReference type="InterPro" id="IPR050151">
    <property type="entry name" value="Class-I_Pyr_Nuc-Dis_Oxidored"/>
</dbReference>
<dbReference type="PROSITE" id="PS00189">
    <property type="entry name" value="LIPOYL"/>
    <property type="match status" value="1"/>
</dbReference>
<dbReference type="InterPro" id="IPR012999">
    <property type="entry name" value="Pyr_OxRdtase_I_AS"/>
</dbReference>
<evidence type="ECO:0000256" key="12">
    <source>
        <dbReference type="ARBA" id="ARBA00049187"/>
    </source>
</evidence>
<keyword evidence="16" id="KW-1185">Reference proteome</keyword>
<keyword evidence="8 13" id="KW-0560">Oxidoreductase</keyword>
<evidence type="ECO:0000256" key="5">
    <source>
        <dbReference type="ARBA" id="ARBA00022630"/>
    </source>
</evidence>
<keyword evidence="7 13" id="KW-0274">FAD</keyword>
<dbReference type="PANTHER" id="PTHR22912">
    <property type="entry name" value="DISULFIDE OXIDOREDUCTASE"/>
    <property type="match status" value="1"/>
</dbReference>
<dbReference type="Proteomes" id="UP001157961">
    <property type="component" value="Unassembled WGS sequence"/>
</dbReference>
<evidence type="ECO:0000259" key="14">
    <source>
        <dbReference type="PROSITE" id="PS50968"/>
    </source>
</evidence>
<dbReference type="Gene3D" id="3.50.50.60">
    <property type="entry name" value="FAD/NAD(P)-binding domain"/>
    <property type="match status" value="2"/>
</dbReference>
<evidence type="ECO:0000256" key="6">
    <source>
        <dbReference type="ARBA" id="ARBA00022823"/>
    </source>
</evidence>
<comment type="cofactor">
    <cofactor evidence="1">
        <name>(R)-lipoate</name>
        <dbReference type="ChEBI" id="CHEBI:83088"/>
    </cofactor>
</comment>
<feature type="domain" description="Lipoyl-binding" evidence="14">
    <location>
        <begin position="1"/>
        <end position="74"/>
    </location>
</feature>
<dbReference type="RefSeq" id="WP_283425176.1">
    <property type="nucleotide sequence ID" value="NZ_FXTY01000002.1"/>
</dbReference>
<evidence type="ECO:0000256" key="2">
    <source>
        <dbReference type="ARBA" id="ARBA00007532"/>
    </source>
</evidence>
<comment type="miscellaneous">
    <text evidence="13">The active site is a redox-active disulfide bond.</text>
</comment>
<dbReference type="InterPro" id="IPR023753">
    <property type="entry name" value="FAD/NAD-binding_dom"/>
</dbReference>
<dbReference type="SUPFAM" id="SSF51230">
    <property type="entry name" value="Single hybrid motif"/>
    <property type="match status" value="1"/>
</dbReference>
<dbReference type="InterPro" id="IPR036188">
    <property type="entry name" value="FAD/NAD-bd_sf"/>
</dbReference>
<evidence type="ECO:0000256" key="3">
    <source>
        <dbReference type="ARBA" id="ARBA00012608"/>
    </source>
</evidence>
<dbReference type="SUPFAM" id="SSF55424">
    <property type="entry name" value="FAD/NAD-linked reductases, dimerisation (C-terminal) domain"/>
    <property type="match status" value="1"/>
</dbReference>
<evidence type="ECO:0000256" key="1">
    <source>
        <dbReference type="ARBA" id="ARBA00001938"/>
    </source>
</evidence>
<dbReference type="PROSITE" id="PS50968">
    <property type="entry name" value="BIOTINYL_LIPOYL"/>
    <property type="match status" value="1"/>
</dbReference>
<dbReference type="PIRSF" id="PIRSF000350">
    <property type="entry name" value="Mercury_reductase_MerA"/>
    <property type="match status" value="1"/>
</dbReference>
<keyword evidence="9 13" id="KW-0520">NAD</keyword>
<evidence type="ECO:0000256" key="4">
    <source>
        <dbReference type="ARBA" id="ARBA00016961"/>
    </source>
</evidence>
<dbReference type="InterPro" id="IPR004099">
    <property type="entry name" value="Pyr_nucl-diS_OxRdtase_dimer"/>
</dbReference>
<dbReference type="Gene3D" id="3.30.390.30">
    <property type="match status" value="1"/>
</dbReference>
<sequence>MDVKVPDIGDFSEVPVVSVLVSVGDTVAAEDPLIEVESDKATMEVPSPAAGVVKDIKVAEGDAVSEGSLILVLEVEGAAEAPKVAVSEAPSAPQAVAATGAATGAGDVHAEVVVLGSGPGGYTAAFRAADLGKKVVLIEKDSSLGGVCLNVGCIPSKALLHSAKVITEAEEMAEHGVSFAKPEVDLEKLRDWKESVVNQLTGGLGGLAKARKVQVVNGYGTFTGPNMIEVDNDGEKSTVSFDQCVIAAGSEPVTLPFIPHDDPRVIDSTGALELEDVPERLLVLGGGIIGLEMATVYDALGSKVTIVEFMDQIIPGADKDVVKPLHKRIEGRYEAILTKTKVTAVKATNAGLEVTMEGPKGEVVDTFDKVLVAVGRRPNGAKVNAAAAGVAVDERGFIAVDSQQRTGVPHIFAIGDVVGQPMLAHKAVHEGKVAAEVAAGHKRHFDARVIPSVAYTDPEVSWVGVTETQAKAEGMKVGKGVFPWAASGRSLSLGRSEGLTKLIFDEESERVIGAGIVGPNAGDLIAEVALAIEMGADAVDLGHTIHPHPTLSETINFAAEMFEGTITDLMPPRKKK</sequence>
<dbReference type="InterPro" id="IPR006258">
    <property type="entry name" value="Lipoamide_DH"/>
</dbReference>
<comment type="cofactor">
    <cofactor evidence="13">
        <name>FAD</name>
        <dbReference type="ChEBI" id="CHEBI:57692"/>
    </cofactor>
    <text evidence="13">Binds 1 FAD per subunit.</text>
</comment>
<evidence type="ECO:0000256" key="10">
    <source>
        <dbReference type="ARBA" id="ARBA00023157"/>
    </source>
</evidence>
<dbReference type="PRINTS" id="PR00368">
    <property type="entry name" value="FADPNR"/>
</dbReference>
<organism evidence="15 16">
    <name type="scientific">Shimia sagamensis</name>
    <dbReference type="NCBI Taxonomy" id="1566352"/>
    <lineage>
        <taxon>Bacteria</taxon>
        <taxon>Pseudomonadati</taxon>
        <taxon>Pseudomonadota</taxon>
        <taxon>Alphaproteobacteria</taxon>
        <taxon>Rhodobacterales</taxon>
        <taxon>Roseobacteraceae</taxon>
    </lineage>
</organism>
<dbReference type="Pfam" id="PF00364">
    <property type="entry name" value="Biotin_lipoyl"/>
    <property type="match status" value="1"/>
</dbReference>
<keyword evidence="5 13" id="KW-0285">Flavoprotein</keyword>
<evidence type="ECO:0000313" key="15">
    <source>
        <dbReference type="EMBL" id="SMP13107.1"/>
    </source>
</evidence>
<dbReference type="SUPFAM" id="SSF51905">
    <property type="entry name" value="FAD/NAD(P)-binding domain"/>
    <property type="match status" value="1"/>
</dbReference>
<dbReference type="PANTHER" id="PTHR22912:SF160">
    <property type="entry name" value="DIHYDROLIPOYL DEHYDROGENASE"/>
    <property type="match status" value="1"/>
</dbReference>
<gene>
    <name evidence="15" type="ORF">SAMN06265373_102437</name>
</gene>
<reference evidence="15 16" key="1">
    <citation type="submission" date="2017-05" db="EMBL/GenBank/DDBJ databases">
        <authorList>
            <person name="Varghese N."/>
            <person name="Submissions S."/>
        </authorList>
    </citation>
    <scope>NUCLEOTIDE SEQUENCE [LARGE SCALE GENOMIC DNA]</scope>
    <source>
        <strain evidence="15 16">DSM 29734</strain>
    </source>
</reference>
<evidence type="ECO:0000256" key="13">
    <source>
        <dbReference type="RuleBase" id="RU003692"/>
    </source>
</evidence>
<accession>A0ABY1NM24</accession>
<dbReference type="PROSITE" id="PS00076">
    <property type="entry name" value="PYRIDINE_REDOX_1"/>
    <property type="match status" value="1"/>
</dbReference>
<dbReference type="EC" id="1.8.1.4" evidence="3 13"/>
<dbReference type="NCBIfam" id="TIGR01350">
    <property type="entry name" value="lipoamide_DH"/>
    <property type="match status" value="1"/>
</dbReference>
<dbReference type="InterPro" id="IPR003016">
    <property type="entry name" value="2-oxoA_DH_lipoyl-BS"/>
</dbReference>
<evidence type="ECO:0000256" key="8">
    <source>
        <dbReference type="ARBA" id="ARBA00023002"/>
    </source>
</evidence>
<dbReference type="InterPro" id="IPR016156">
    <property type="entry name" value="FAD/NAD-linked_Rdtase_dimer_sf"/>
</dbReference>
<comment type="catalytic activity">
    <reaction evidence="12 13">
        <text>N(6)-[(R)-dihydrolipoyl]-L-lysyl-[protein] + NAD(+) = N(6)-[(R)-lipoyl]-L-lysyl-[protein] + NADH + H(+)</text>
        <dbReference type="Rhea" id="RHEA:15045"/>
        <dbReference type="Rhea" id="RHEA-COMP:10474"/>
        <dbReference type="Rhea" id="RHEA-COMP:10475"/>
        <dbReference type="ChEBI" id="CHEBI:15378"/>
        <dbReference type="ChEBI" id="CHEBI:57540"/>
        <dbReference type="ChEBI" id="CHEBI:57945"/>
        <dbReference type="ChEBI" id="CHEBI:83099"/>
        <dbReference type="ChEBI" id="CHEBI:83100"/>
        <dbReference type="EC" id="1.8.1.4"/>
    </reaction>
</comment>
<evidence type="ECO:0000256" key="7">
    <source>
        <dbReference type="ARBA" id="ARBA00022827"/>
    </source>
</evidence>
<keyword evidence="6" id="KW-0450">Lipoyl</keyword>
<evidence type="ECO:0000256" key="11">
    <source>
        <dbReference type="ARBA" id="ARBA00023284"/>
    </source>
</evidence>
<evidence type="ECO:0000256" key="9">
    <source>
        <dbReference type="ARBA" id="ARBA00023027"/>
    </source>
</evidence>
<evidence type="ECO:0000313" key="16">
    <source>
        <dbReference type="Proteomes" id="UP001157961"/>
    </source>
</evidence>
<dbReference type="InterPro" id="IPR000089">
    <property type="entry name" value="Biotin_lipoyl"/>
</dbReference>
<dbReference type="Pfam" id="PF02852">
    <property type="entry name" value="Pyr_redox_dim"/>
    <property type="match status" value="1"/>
</dbReference>